<feature type="chain" id="PRO_5047358115" evidence="2">
    <location>
        <begin position="28"/>
        <end position="302"/>
    </location>
</feature>
<dbReference type="Gene3D" id="3.60.15.10">
    <property type="entry name" value="Ribonuclease Z/Hydroxyacylglutathione hydrolase-like"/>
    <property type="match status" value="1"/>
</dbReference>
<feature type="signal peptide" evidence="2">
    <location>
        <begin position="1"/>
        <end position="27"/>
    </location>
</feature>
<dbReference type="PANTHER" id="PTHR43546">
    <property type="entry name" value="UPF0173 METAL-DEPENDENT HYDROLASE MJ1163-RELATED"/>
    <property type="match status" value="1"/>
</dbReference>
<name>A0ABP3GZL0_9ALTE</name>
<sequence length="302" mass="33289">MAFTRIKTISSQTLSAALLTASLCAPAETNADSVDIQWLGGPTMLIEFGPIRLLTDPMLGEGHQAYKMGDPNEMFDLSIGPNIKNHARLVALPEWDAEGLDLVLISHSHEDHFDQSARATLSRQLKMLAPAVDTPLLNELGFTQHVQMPWNKTWRYNEGDYAVSITAMPTAHSTDADIQAFLGHGNGYWITFSHQSWSKNLYWAGDTFITAPLVEQLKRQGDMDIFIPHLGGVGTTGPLGKISMDASDSIAAIQQLVPEHTLPIHHTTYGLYLEPISKLLAEAEKHHIQVDLPAAGSWLSYR</sequence>
<gene>
    <name evidence="4" type="ORF">GCM10009092_19840</name>
</gene>
<dbReference type="EMBL" id="BAAAEI010000010">
    <property type="protein sequence ID" value="GAA0355616.1"/>
    <property type="molecule type" value="Genomic_DNA"/>
</dbReference>
<dbReference type="InterPro" id="IPR001279">
    <property type="entry name" value="Metallo-B-lactamas"/>
</dbReference>
<evidence type="ECO:0000259" key="3">
    <source>
        <dbReference type="Pfam" id="PF12706"/>
    </source>
</evidence>
<proteinExistence type="predicted"/>
<keyword evidence="1" id="KW-0378">Hydrolase</keyword>
<evidence type="ECO:0000313" key="5">
    <source>
        <dbReference type="Proteomes" id="UP001501757"/>
    </source>
</evidence>
<comment type="caution">
    <text evidence="4">The sequence shown here is derived from an EMBL/GenBank/DDBJ whole genome shotgun (WGS) entry which is preliminary data.</text>
</comment>
<organism evidence="4 5">
    <name type="scientific">Bowmanella denitrificans</name>
    <dbReference type="NCBI Taxonomy" id="366582"/>
    <lineage>
        <taxon>Bacteria</taxon>
        <taxon>Pseudomonadati</taxon>
        <taxon>Pseudomonadota</taxon>
        <taxon>Gammaproteobacteria</taxon>
        <taxon>Alteromonadales</taxon>
        <taxon>Alteromonadaceae</taxon>
        <taxon>Bowmanella</taxon>
    </lineage>
</organism>
<keyword evidence="2" id="KW-0732">Signal</keyword>
<feature type="domain" description="Metallo-beta-lactamase" evidence="3">
    <location>
        <begin position="88"/>
        <end position="266"/>
    </location>
</feature>
<reference evidence="5" key="1">
    <citation type="journal article" date="2019" name="Int. J. Syst. Evol. Microbiol.">
        <title>The Global Catalogue of Microorganisms (GCM) 10K type strain sequencing project: providing services to taxonomists for standard genome sequencing and annotation.</title>
        <authorList>
            <consortium name="The Broad Institute Genomics Platform"/>
            <consortium name="The Broad Institute Genome Sequencing Center for Infectious Disease"/>
            <person name="Wu L."/>
            <person name="Ma J."/>
        </authorList>
    </citation>
    <scope>NUCLEOTIDE SEQUENCE [LARGE SCALE GENOMIC DNA]</scope>
    <source>
        <strain evidence="5">JCM 13378</strain>
    </source>
</reference>
<dbReference type="Pfam" id="PF12706">
    <property type="entry name" value="Lactamase_B_2"/>
    <property type="match status" value="1"/>
</dbReference>
<evidence type="ECO:0000256" key="2">
    <source>
        <dbReference type="SAM" id="SignalP"/>
    </source>
</evidence>
<dbReference type="PANTHER" id="PTHR43546:SF9">
    <property type="entry name" value="L-ASCORBATE-6-PHOSPHATE LACTONASE ULAG-RELATED"/>
    <property type="match status" value="1"/>
</dbReference>
<dbReference type="RefSeq" id="WP_343844607.1">
    <property type="nucleotide sequence ID" value="NZ_BAAAEI010000010.1"/>
</dbReference>
<keyword evidence="5" id="KW-1185">Reference proteome</keyword>
<dbReference type="SUPFAM" id="SSF56281">
    <property type="entry name" value="Metallo-hydrolase/oxidoreductase"/>
    <property type="match status" value="1"/>
</dbReference>
<protein>
    <submittedName>
        <fullName evidence="4">MBL fold metallo-hydrolase</fullName>
    </submittedName>
</protein>
<accession>A0ABP3GZL0</accession>
<dbReference type="InterPro" id="IPR036866">
    <property type="entry name" value="RibonucZ/Hydroxyglut_hydro"/>
</dbReference>
<dbReference type="InterPro" id="IPR050114">
    <property type="entry name" value="UPF0173_UPF0282_UlaG_hydrolase"/>
</dbReference>
<evidence type="ECO:0000313" key="4">
    <source>
        <dbReference type="EMBL" id="GAA0355616.1"/>
    </source>
</evidence>
<dbReference type="Proteomes" id="UP001501757">
    <property type="component" value="Unassembled WGS sequence"/>
</dbReference>
<evidence type="ECO:0000256" key="1">
    <source>
        <dbReference type="ARBA" id="ARBA00022801"/>
    </source>
</evidence>